<evidence type="ECO:0000313" key="2">
    <source>
        <dbReference type="Proteomes" id="UP000612362"/>
    </source>
</evidence>
<protein>
    <submittedName>
        <fullName evidence="1">Uncharacterized protein</fullName>
    </submittedName>
</protein>
<name>A0A8J3I5S3_9CHLR</name>
<evidence type="ECO:0000313" key="1">
    <source>
        <dbReference type="EMBL" id="GHO45904.1"/>
    </source>
</evidence>
<dbReference type="Proteomes" id="UP000612362">
    <property type="component" value="Unassembled WGS sequence"/>
</dbReference>
<dbReference type="RefSeq" id="WP_220195322.1">
    <property type="nucleotide sequence ID" value="NZ_BNJF01000002.1"/>
</dbReference>
<sequence>MSRPRLASEQKKKSFSLAFSPNLIAALEKVRGAKSQSVFVEEWLRQQPQIAAELVAMNDPGFVPPIAHYEQLMQYLLKFYSPGDGGQPSLARTLFIALKVIKRNSISQDQDIEGQIVTAMEAFWLQERRKQGTSHARGENMEAVKPAIQDYARYYYQEIFQNMAQGDYKLLQHRFRSLLHGCEAVYQERLKRTFEH</sequence>
<keyword evidence="2" id="KW-1185">Reference proteome</keyword>
<comment type="caution">
    <text evidence="1">The sequence shown here is derived from an EMBL/GenBank/DDBJ whole genome shotgun (WGS) entry which is preliminary data.</text>
</comment>
<dbReference type="EMBL" id="BNJF01000002">
    <property type="protein sequence ID" value="GHO45904.1"/>
    <property type="molecule type" value="Genomic_DNA"/>
</dbReference>
<gene>
    <name evidence="1" type="ORF">KSX_40670</name>
</gene>
<accession>A0A8J3I5S3</accession>
<organism evidence="1 2">
    <name type="scientific">Ktedonospora formicarum</name>
    <dbReference type="NCBI Taxonomy" id="2778364"/>
    <lineage>
        <taxon>Bacteria</taxon>
        <taxon>Bacillati</taxon>
        <taxon>Chloroflexota</taxon>
        <taxon>Ktedonobacteria</taxon>
        <taxon>Ktedonobacterales</taxon>
        <taxon>Ktedonobacteraceae</taxon>
        <taxon>Ktedonospora</taxon>
    </lineage>
</organism>
<reference evidence="1" key="1">
    <citation type="submission" date="2020-10" db="EMBL/GenBank/DDBJ databases">
        <title>Taxonomic study of unclassified bacteria belonging to the class Ktedonobacteria.</title>
        <authorList>
            <person name="Yabe S."/>
            <person name="Wang C.M."/>
            <person name="Zheng Y."/>
            <person name="Sakai Y."/>
            <person name="Cavaletti L."/>
            <person name="Monciardini P."/>
            <person name="Donadio S."/>
        </authorList>
    </citation>
    <scope>NUCLEOTIDE SEQUENCE</scope>
    <source>
        <strain evidence="1">SOSP1-1</strain>
    </source>
</reference>
<proteinExistence type="predicted"/>
<dbReference type="AlphaFoldDB" id="A0A8J3I5S3"/>